<dbReference type="PANTHER" id="PTHR23338">
    <property type="entry name" value="SMALL NUCLEAR RIBONUCLEOPROTEIN SM"/>
    <property type="match status" value="1"/>
</dbReference>
<dbReference type="Proteomes" id="UP001150925">
    <property type="component" value="Unassembled WGS sequence"/>
</dbReference>
<name>A0A9W8AVA0_9FUNG</name>
<evidence type="ECO:0000313" key="12">
    <source>
        <dbReference type="EMBL" id="KAJ1963486.1"/>
    </source>
</evidence>
<dbReference type="InterPro" id="IPR010920">
    <property type="entry name" value="LSM_dom_sf"/>
</dbReference>
<dbReference type="GO" id="GO:0097525">
    <property type="term" value="C:spliceosomal snRNP complex"/>
    <property type="evidence" value="ECO:0007669"/>
    <property type="project" value="UniProtKB-ARBA"/>
</dbReference>
<keyword evidence="13" id="KW-1185">Reference proteome</keyword>
<dbReference type="SUPFAM" id="SSF50182">
    <property type="entry name" value="Sm-like ribonucleoproteins"/>
    <property type="match status" value="1"/>
</dbReference>
<feature type="compositionally biased region" description="Gly residues" evidence="9">
    <location>
        <begin position="267"/>
        <end position="286"/>
    </location>
</feature>
<keyword evidence="6" id="KW-0508">mRNA splicing</keyword>
<dbReference type="AlphaFoldDB" id="A0A9W8AVA0"/>
<dbReference type="CDD" id="cd01723">
    <property type="entry name" value="LSm4"/>
    <property type="match status" value="1"/>
</dbReference>
<organism evidence="12 13">
    <name type="scientific">Dispira parvispora</name>
    <dbReference type="NCBI Taxonomy" id="1520584"/>
    <lineage>
        <taxon>Eukaryota</taxon>
        <taxon>Fungi</taxon>
        <taxon>Fungi incertae sedis</taxon>
        <taxon>Zoopagomycota</taxon>
        <taxon>Kickxellomycotina</taxon>
        <taxon>Dimargaritomycetes</taxon>
        <taxon>Dimargaritales</taxon>
        <taxon>Dimargaritaceae</taxon>
        <taxon>Dispira</taxon>
    </lineage>
</organism>
<dbReference type="GO" id="GO:0005681">
    <property type="term" value="C:spliceosomal complex"/>
    <property type="evidence" value="ECO:0007669"/>
    <property type="project" value="UniProtKB-KW"/>
</dbReference>
<dbReference type="Pfam" id="PF01423">
    <property type="entry name" value="LSM"/>
    <property type="match status" value="1"/>
</dbReference>
<keyword evidence="5" id="KW-0694">RNA-binding</keyword>
<sequence length="316" mass="35467">MKFTVTIMLIVFPLLSSKGAFAASVNHQTLTGRLQTVCSQTENIIANYNRAVHRISALPLDGYPQRNSKYIISSNAVPKKSRKGKAKGSKNTQSENVIENSYPPIRDHVSTAEELFELQRQHPELPGSDCSGENELFKWELRRELNYILSDCARFKPRTTPNPPFQGLEGLWSLVRLPLSLMNTAKGHPIQVELKSGETYNGHLTQCDNFMNLTLREVIQTSADGEKFWRLPECYIRGNTVKYIQMPPEVMDLVKEDVMASNRGRGGRGGFRGGRGRGGGGHRGGSWGNRGKWWRNEVKMGTIFPSFGTVYVFAKC</sequence>
<evidence type="ECO:0000256" key="3">
    <source>
        <dbReference type="ARBA" id="ARBA00022664"/>
    </source>
</evidence>
<evidence type="ECO:0000256" key="8">
    <source>
        <dbReference type="ARBA" id="ARBA00023274"/>
    </source>
</evidence>
<protein>
    <submittedName>
        <fullName evidence="12">RNA processing protein</fullName>
    </submittedName>
</protein>
<dbReference type="OrthoDB" id="747253at2759"/>
<evidence type="ECO:0000256" key="2">
    <source>
        <dbReference type="ARBA" id="ARBA00006850"/>
    </source>
</evidence>
<comment type="similarity">
    <text evidence="2">Belongs to the snRNP Sm proteins family.</text>
</comment>
<evidence type="ECO:0000256" key="6">
    <source>
        <dbReference type="ARBA" id="ARBA00023187"/>
    </source>
</evidence>
<evidence type="ECO:0000256" key="1">
    <source>
        <dbReference type="ARBA" id="ARBA00004123"/>
    </source>
</evidence>
<dbReference type="InterPro" id="IPR047575">
    <property type="entry name" value="Sm"/>
</dbReference>
<keyword evidence="8" id="KW-0687">Ribonucleoprotein</keyword>
<keyword evidence="10" id="KW-0732">Signal</keyword>
<dbReference type="InterPro" id="IPR001163">
    <property type="entry name" value="Sm_dom_euk/arc"/>
</dbReference>
<keyword evidence="7" id="KW-0539">Nucleus</keyword>
<evidence type="ECO:0000256" key="10">
    <source>
        <dbReference type="SAM" id="SignalP"/>
    </source>
</evidence>
<dbReference type="Gene3D" id="2.30.30.100">
    <property type="match status" value="1"/>
</dbReference>
<evidence type="ECO:0000313" key="13">
    <source>
        <dbReference type="Proteomes" id="UP001150925"/>
    </source>
</evidence>
<keyword evidence="4" id="KW-0747">Spliceosome</keyword>
<feature type="compositionally biased region" description="Basic residues" evidence="9">
    <location>
        <begin position="79"/>
        <end position="88"/>
    </location>
</feature>
<comment type="subcellular location">
    <subcellularLocation>
        <location evidence="1">Nucleus</location>
    </subcellularLocation>
</comment>
<evidence type="ECO:0000256" key="7">
    <source>
        <dbReference type="ARBA" id="ARBA00023242"/>
    </source>
</evidence>
<dbReference type="GO" id="GO:0000956">
    <property type="term" value="P:nuclear-transcribed mRNA catabolic process"/>
    <property type="evidence" value="ECO:0007669"/>
    <property type="project" value="InterPro"/>
</dbReference>
<dbReference type="GO" id="GO:0003723">
    <property type="term" value="F:RNA binding"/>
    <property type="evidence" value="ECO:0007669"/>
    <property type="project" value="UniProtKB-KW"/>
</dbReference>
<dbReference type="InterPro" id="IPR027141">
    <property type="entry name" value="LSm4/Sm_D1/D3"/>
</dbReference>
<dbReference type="PROSITE" id="PS52002">
    <property type="entry name" value="SM"/>
    <property type="match status" value="1"/>
</dbReference>
<evidence type="ECO:0000256" key="9">
    <source>
        <dbReference type="SAM" id="MobiDB-lite"/>
    </source>
</evidence>
<evidence type="ECO:0000256" key="5">
    <source>
        <dbReference type="ARBA" id="ARBA00022884"/>
    </source>
</evidence>
<accession>A0A9W8AVA0</accession>
<dbReference type="SMART" id="SM00651">
    <property type="entry name" value="Sm"/>
    <property type="match status" value="1"/>
</dbReference>
<dbReference type="GO" id="GO:0000398">
    <property type="term" value="P:mRNA splicing, via spliceosome"/>
    <property type="evidence" value="ECO:0007669"/>
    <property type="project" value="InterPro"/>
</dbReference>
<feature type="region of interest" description="Disordered" evidence="9">
    <location>
        <begin position="264"/>
        <end position="286"/>
    </location>
</feature>
<keyword evidence="3" id="KW-0507">mRNA processing</keyword>
<reference evidence="12" key="1">
    <citation type="submission" date="2022-07" db="EMBL/GenBank/DDBJ databases">
        <title>Phylogenomic reconstructions and comparative analyses of Kickxellomycotina fungi.</title>
        <authorList>
            <person name="Reynolds N.K."/>
            <person name="Stajich J.E."/>
            <person name="Barry K."/>
            <person name="Grigoriev I.V."/>
            <person name="Crous P."/>
            <person name="Smith M.E."/>
        </authorList>
    </citation>
    <scope>NUCLEOTIDE SEQUENCE</scope>
    <source>
        <strain evidence="12">RSA 1196</strain>
    </source>
</reference>
<proteinExistence type="inferred from homology"/>
<feature type="domain" description="Sm" evidence="11">
    <location>
        <begin position="177"/>
        <end position="250"/>
    </location>
</feature>
<feature type="region of interest" description="Disordered" evidence="9">
    <location>
        <begin position="74"/>
        <end position="97"/>
    </location>
</feature>
<dbReference type="InterPro" id="IPR034101">
    <property type="entry name" value="Lsm4"/>
</dbReference>
<feature type="signal peptide" evidence="10">
    <location>
        <begin position="1"/>
        <end position="22"/>
    </location>
</feature>
<dbReference type="EMBL" id="JANBPY010000818">
    <property type="protein sequence ID" value="KAJ1963486.1"/>
    <property type="molecule type" value="Genomic_DNA"/>
</dbReference>
<evidence type="ECO:0000259" key="11">
    <source>
        <dbReference type="PROSITE" id="PS52002"/>
    </source>
</evidence>
<feature type="chain" id="PRO_5040778393" evidence="10">
    <location>
        <begin position="23"/>
        <end position="316"/>
    </location>
</feature>
<evidence type="ECO:0000256" key="4">
    <source>
        <dbReference type="ARBA" id="ARBA00022728"/>
    </source>
</evidence>
<comment type="caution">
    <text evidence="12">The sequence shown here is derived from an EMBL/GenBank/DDBJ whole genome shotgun (WGS) entry which is preliminary data.</text>
</comment>
<gene>
    <name evidence="12" type="primary">LSM4</name>
    <name evidence="12" type="ORF">IWQ62_003196</name>
</gene>